<dbReference type="Pfam" id="PF07715">
    <property type="entry name" value="Plug"/>
    <property type="match status" value="1"/>
</dbReference>
<dbReference type="PROSITE" id="PS52016">
    <property type="entry name" value="TONB_DEPENDENT_REC_3"/>
    <property type="match status" value="1"/>
</dbReference>
<keyword evidence="12 21" id="KW-0675">Receptor</keyword>
<dbReference type="PANTHER" id="PTHR30069:SF8">
    <property type="entry name" value="TONB-DEPENDENT SIDEROPHORE RECEPTOR PROTEIN"/>
    <property type="match status" value="1"/>
</dbReference>
<keyword evidence="13 14" id="KW-0998">Cell outer membrane</keyword>
<keyword evidence="11 14" id="KW-0472">Membrane</keyword>
<evidence type="ECO:0000313" key="22">
    <source>
        <dbReference type="Proteomes" id="UP000001591"/>
    </source>
</evidence>
<dbReference type="InterPro" id="IPR037066">
    <property type="entry name" value="Plug_dom_sf"/>
</dbReference>
<comment type="similarity">
    <text evidence="2 14 16">Belongs to the TonB-dependent receptor family.</text>
</comment>
<dbReference type="AlphaFoldDB" id="B6IQP5"/>
<dbReference type="PROSITE" id="PS01156">
    <property type="entry name" value="TONB_DEPENDENT_REC_2"/>
    <property type="match status" value="1"/>
</dbReference>
<dbReference type="NCBIfam" id="TIGR01783">
    <property type="entry name" value="TonB-siderophor"/>
    <property type="match status" value="1"/>
</dbReference>
<feature type="domain" description="TonB-dependent receptor-like beta-barrel" evidence="19">
    <location>
        <begin position="292"/>
        <end position="711"/>
    </location>
</feature>
<feature type="region of interest" description="Disordered" evidence="17">
    <location>
        <begin position="412"/>
        <end position="432"/>
    </location>
</feature>
<dbReference type="KEGG" id="rce:RC1_0333"/>
<gene>
    <name evidence="21" type="primary">fepA</name>
    <name evidence="21" type="ordered locus">RC1_0333</name>
</gene>
<dbReference type="NCBIfam" id="NF010048">
    <property type="entry name" value="PRK13524.1"/>
    <property type="match status" value="1"/>
</dbReference>
<evidence type="ECO:0000256" key="12">
    <source>
        <dbReference type="ARBA" id="ARBA00023170"/>
    </source>
</evidence>
<dbReference type="InterPro" id="IPR010105">
    <property type="entry name" value="TonB_sidphr_rcpt"/>
</dbReference>
<evidence type="ECO:0000256" key="9">
    <source>
        <dbReference type="ARBA" id="ARBA00023065"/>
    </source>
</evidence>
<dbReference type="GO" id="GO:0038023">
    <property type="term" value="F:signaling receptor activity"/>
    <property type="evidence" value="ECO:0007669"/>
    <property type="project" value="InterPro"/>
</dbReference>
<keyword evidence="22" id="KW-1185">Reference proteome</keyword>
<dbReference type="InterPro" id="IPR010917">
    <property type="entry name" value="TonB_rcpt_CS"/>
</dbReference>
<evidence type="ECO:0000256" key="13">
    <source>
        <dbReference type="ARBA" id="ARBA00023237"/>
    </source>
</evidence>
<dbReference type="Proteomes" id="UP000001591">
    <property type="component" value="Chromosome"/>
</dbReference>
<dbReference type="eggNOG" id="COG4771">
    <property type="taxonomic scope" value="Bacteria"/>
</dbReference>
<feature type="short sequence motif" description="TonB C-terminal box" evidence="15">
    <location>
        <begin position="728"/>
        <end position="745"/>
    </location>
</feature>
<dbReference type="OrthoDB" id="9760333at2"/>
<dbReference type="InterPro" id="IPR039426">
    <property type="entry name" value="TonB-dep_rcpt-like"/>
</dbReference>
<dbReference type="InterPro" id="IPR012910">
    <property type="entry name" value="Plug_dom"/>
</dbReference>
<evidence type="ECO:0000256" key="17">
    <source>
        <dbReference type="SAM" id="MobiDB-lite"/>
    </source>
</evidence>
<dbReference type="InterPro" id="IPR000531">
    <property type="entry name" value="Beta-barrel_TonB"/>
</dbReference>
<dbReference type="InterPro" id="IPR058134">
    <property type="entry name" value="PirA/FepA/PfeA"/>
</dbReference>
<dbReference type="Gene3D" id="2.40.170.20">
    <property type="entry name" value="TonB-dependent receptor, beta-barrel domain"/>
    <property type="match status" value="1"/>
</dbReference>
<evidence type="ECO:0000256" key="18">
    <source>
        <dbReference type="SAM" id="SignalP"/>
    </source>
</evidence>
<feature type="signal peptide" evidence="18">
    <location>
        <begin position="1"/>
        <end position="27"/>
    </location>
</feature>
<keyword evidence="8" id="KW-0408">Iron</keyword>
<evidence type="ECO:0000259" key="20">
    <source>
        <dbReference type="Pfam" id="PF07715"/>
    </source>
</evidence>
<feature type="domain" description="TonB-dependent receptor plug" evidence="20">
    <location>
        <begin position="62"/>
        <end position="176"/>
    </location>
</feature>
<keyword evidence="3 14" id="KW-0813">Transport</keyword>
<name>B6IQP5_RHOCS</name>
<dbReference type="GO" id="GO:0044718">
    <property type="term" value="P:siderophore transmembrane transport"/>
    <property type="evidence" value="ECO:0007669"/>
    <property type="project" value="TreeGrafter"/>
</dbReference>
<evidence type="ECO:0000259" key="19">
    <source>
        <dbReference type="Pfam" id="PF00593"/>
    </source>
</evidence>
<comment type="subcellular location">
    <subcellularLocation>
        <location evidence="1 14">Cell outer membrane</location>
        <topology evidence="1 14">Multi-pass membrane protein</topology>
    </subcellularLocation>
</comment>
<dbReference type="EMBL" id="CP000613">
    <property type="protein sequence ID" value="ACI97781.1"/>
    <property type="molecule type" value="Genomic_DNA"/>
</dbReference>
<evidence type="ECO:0000256" key="16">
    <source>
        <dbReference type="RuleBase" id="RU003357"/>
    </source>
</evidence>
<dbReference type="SUPFAM" id="SSF56935">
    <property type="entry name" value="Porins"/>
    <property type="match status" value="1"/>
</dbReference>
<protein>
    <submittedName>
        <fullName evidence="21">Ferric enterobactin receptor, putative</fullName>
    </submittedName>
</protein>
<accession>B6IQP5</accession>
<sequence length="745" mass="80319">MNARLTICRTATAIGLVLAATPYAALAQETAPATEKTDGTALVLPTVKVVDTAEQELKQAPGVSLITAEDIAKRPPANDLSEVIRRMPGVNLTGNSSSGQYGNNRQIDLRGMGPENTLILIDGKPVASRNSVRFGRSGERNTRGDSNWVPAEQVERIEVIRGPAAARYGSGASGGVVNIITRPPTDTLAGSVTLFTNQPESGDEGDSRRIGFSLSGPLMDALSFRLYGNYNKTDGDDPDINRDASGAAAGTNPPAGREGVENKDIDGLLRWQMTPAQVLEAEAGYSRQGNIYAGDRALGGTTSPIISDLAKKGAETNVMKRTTASLTHKGDWERATSRLMFQYEHTDNTRLQEGLAGGGEGNINTTANFVTSKLKNYIATGELNIPLTVPVDMMLTTGVEWRREELNDPFSMSQAVSSGSIPGIDNTGRSGKADADTSAVFAEANIAVTDRLMLTPGVRFDHHTQFGDNWSPSLNASYDIFDGLQVKGGIARAFKAPNLYQSNPNYLYYTRGNGCPLAYQSLGGGCYIQGNDALDAETSLNKEIGLVYNMDGWAASATYFHNDYEDRIQAGMVPVGLIPSTRARIFKWENVPKAVVAGWEGNVLVPVLETLSFNTNFTYMTESKNKDTGEPLSIIPEYTINSTLDWQATDQLTLLLSMTHYGKQEPRRLNSLGGAATGAELDERGAYTLFGVNASYEFNDSYRLAAGISNLFDRRLYRQDTQSAAGANTYNEPGRAYTLSLTASF</sequence>
<evidence type="ECO:0000256" key="7">
    <source>
        <dbReference type="ARBA" id="ARBA00022729"/>
    </source>
</evidence>
<evidence type="ECO:0000256" key="3">
    <source>
        <dbReference type="ARBA" id="ARBA00022448"/>
    </source>
</evidence>
<dbReference type="Pfam" id="PF00593">
    <property type="entry name" value="TonB_dep_Rec_b-barrel"/>
    <property type="match status" value="1"/>
</dbReference>
<feature type="region of interest" description="Disordered" evidence="17">
    <location>
        <begin position="235"/>
        <end position="261"/>
    </location>
</feature>
<keyword evidence="9" id="KW-0406">Ion transport</keyword>
<keyword evidence="7 18" id="KW-0732">Signal</keyword>
<dbReference type="HOGENOM" id="CLU_008287_18_2_5"/>
<evidence type="ECO:0000256" key="15">
    <source>
        <dbReference type="PROSITE-ProRule" id="PRU10144"/>
    </source>
</evidence>
<dbReference type="CDD" id="cd01347">
    <property type="entry name" value="ligand_gated_channel"/>
    <property type="match status" value="1"/>
</dbReference>
<evidence type="ECO:0000256" key="8">
    <source>
        <dbReference type="ARBA" id="ARBA00023004"/>
    </source>
</evidence>
<evidence type="ECO:0000256" key="1">
    <source>
        <dbReference type="ARBA" id="ARBA00004571"/>
    </source>
</evidence>
<dbReference type="GO" id="GO:0009279">
    <property type="term" value="C:cell outer membrane"/>
    <property type="evidence" value="ECO:0007669"/>
    <property type="project" value="UniProtKB-SubCell"/>
</dbReference>
<feature type="chain" id="PRO_5002846668" evidence="18">
    <location>
        <begin position="28"/>
        <end position="745"/>
    </location>
</feature>
<dbReference type="InterPro" id="IPR036942">
    <property type="entry name" value="Beta-barrel_TonB_sf"/>
</dbReference>
<keyword evidence="5" id="KW-0410">Iron transport</keyword>
<keyword evidence="10 16" id="KW-0798">TonB box</keyword>
<evidence type="ECO:0000256" key="5">
    <source>
        <dbReference type="ARBA" id="ARBA00022496"/>
    </source>
</evidence>
<reference evidence="21 22" key="1">
    <citation type="journal article" date="2010" name="BMC Genomics">
        <title>Metabolic flexibility revealed in the genome of the cyst-forming alpha-1 proteobacterium Rhodospirillum centenum.</title>
        <authorList>
            <person name="Lu Y.K."/>
            <person name="Marden J."/>
            <person name="Han M."/>
            <person name="Swingley W.D."/>
            <person name="Mastrian S.D."/>
            <person name="Chowdhury S.R."/>
            <person name="Hao J."/>
            <person name="Helmy T."/>
            <person name="Kim S."/>
            <person name="Kurdoglu A.A."/>
            <person name="Matthies H.J."/>
            <person name="Rollo D."/>
            <person name="Stothard P."/>
            <person name="Blankenship R.E."/>
            <person name="Bauer C.E."/>
            <person name="Touchman J.W."/>
        </authorList>
    </citation>
    <scope>NUCLEOTIDE SEQUENCE [LARGE SCALE GENOMIC DNA]</scope>
    <source>
        <strain evidence="22">ATCC 51521 / SW</strain>
    </source>
</reference>
<proteinExistence type="inferred from homology"/>
<evidence type="ECO:0000313" key="21">
    <source>
        <dbReference type="EMBL" id="ACI97781.1"/>
    </source>
</evidence>
<keyword evidence="6 14" id="KW-0812">Transmembrane</keyword>
<dbReference type="RefSeq" id="WP_012565572.1">
    <property type="nucleotide sequence ID" value="NC_011420.2"/>
</dbReference>
<organism evidence="21 22">
    <name type="scientific">Rhodospirillum centenum (strain ATCC 51521 / SW)</name>
    <dbReference type="NCBI Taxonomy" id="414684"/>
    <lineage>
        <taxon>Bacteria</taxon>
        <taxon>Pseudomonadati</taxon>
        <taxon>Pseudomonadota</taxon>
        <taxon>Alphaproteobacteria</taxon>
        <taxon>Rhodospirillales</taxon>
        <taxon>Rhodospirillaceae</taxon>
        <taxon>Rhodospirillum</taxon>
    </lineage>
</organism>
<evidence type="ECO:0000256" key="14">
    <source>
        <dbReference type="PROSITE-ProRule" id="PRU01360"/>
    </source>
</evidence>
<evidence type="ECO:0000256" key="2">
    <source>
        <dbReference type="ARBA" id="ARBA00009810"/>
    </source>
</evidence>
<dbReference type="NCBIfam" id="NF010051">
    <property type="entry name" value="PRK13528.1"/>
    <property type="match status" value="1"/>
</dbReference>
<evidence type="ECO:0000256" key="11">
    <source>
        <dbReference type="ARBA" id="ARBA00023136"/>
    </source>
</evidence>
<dbReference type="GO" id="GO:0015344">
    <property type="term" value="F:siderophore uptake transmembrane transporter activity"/>
    <property type="evidence" value="ECO:0007669"/>
    <property type="project" value="TreeGrafter"/>
</dbReference>
<evidence type="ECO:0000256" key="4">
    <source>
        <dbReference type="ARBA" id="ARBA00022452"/>
    </source>
</evidence>
<dbReference type="Gene3D" id="2.170.130.10">
    <property type="entry name" value="TonB-dependent receptor, plug domain"/>
    <property type="match status" value="1"/>
</dbReference>
<evidence type="ECO:0000256" key="10">
    <source>
        <dbReference type="ARBA" id="ARBA00023077"/>
    </source>
</evidence>
<keyword evidence="4 14" id="KW-1134">Transmembrane beta strand</keyword>
<evidence type="ECO:0000256" key="6">
    <source>
        <dbReference type="ARBA" id="ARBA00022692"/>
    </source>
</evidence>
<dbReference type="PANTHER" id="PTHR30069">
    <property type="entry name" value="TONB-DEPENDENT OUTER MEMBRANE RECEPTOR"/>
    <property type="match status" value="1"/>
</dbReference>
<dbReference type="STRING" id="414684.RC1_0333"/>